<dbReference type="InterPro" id="IPR051177">
    <property type="entry name" value="CIK-Related_Protein"/>
</dbReference>
<feature type="compositionally biased region" description="Low complexity" evidence="1">
    <location>
        <begin position="715"/>
        <end position="724"/>
    </location>
</feature>
<feature type="compositionally biased region" description="Low complexity" evidence="1">
    <location>
        <begin position="671"/>
        <end position="687"/>
    </location>
</feature>
<dbReference type="STRING" id="1295533.A0A1E3HZ99"/>
<feature type="domain" description="Protein kinase" evidence="2">
    <location>
        <begin position="22"/>
        <end position="303"/>
    </location>
</feature>
<comment type="caution">
    <text evidence="3">The sequence shown here is derived from an EMBL/GenBank/DDBJ whole genome shotgun (WGS) entry which is preliminary data.</text>
</comment>
<dbReference type="PANTHER" id="PTHR12984:SF3">
    <property type="entry name" value="N-TERMINAL KINASE-LIKE PROTEIN"/>
    <property type="match status" value="1"/>
</dbReference>
<feature type="compositionally biased region" description="Pro residues" evidence="1">
    <location>
        <begin position="854"/>
        <end position="864"/>
    </location>
</feature>
<dbReference type="InterPro" id="IPR011989">
    <property type="entry name" value="ARM-like"/>
</dbReference>
<dbReference type="GO" id="GO:0005737">
    <property type="term" value="C:cytoplasm"/>
    <property type="evidence" value="ECO:0007669"/>
    <property type="project" value="TreeGrafter"/>
</dbReference>
<evidence type="ECO:0000313" key="4">
    <source>
        <dbReference type="Proteomes" id="UP000094065"/>
    </source>
</evidence>
<keyword evidence="4" id="KW-1185">Reference proteome</keyword>
<proteinExistence type="predicted"/>
<reference evidence="3 4" key="1">
    <citation type="submission" date="2016-06" db="EMBL/GenBank/DDBJ databases">
        <title>Evolution of pathogenesis and genome organization in the Tremellales.</title>
        <authorList>
            <person name="Cuomo C."/>
            <person name="Litvintseva A."/>
            <person name="Heitman J."/>
            <person name="Chen Y."/>
            <person name="Sun S."/>
            <person name="Springer D."/>
            <person name="Dromer F."/>
            <person name="Young S."/>
            <person name="Zeng Q."/>
            <person name="Chapman S."/>
            <person name="Gujja S."/>
            <person name="Saif S."/>
            <person name="Birren B."/>
        </authorList>
    </citation>
    <scope>NUCLEOTIDE SEQUENCE [LARGE SCALE GENOMIC DNA]</scope>
    <source>
        <strain evidence="3 4">CBS 6039</strain>
    </source>
</reference>
<dbReference type="RefSeq" id="XP_018995877.1">
    <property type="nucleotide sequence ID" value="XM_019135474.1"/>
</dbReference>
<dbReference type="SUPFAM" id="SSF48371">
    <property type="entry name" value="ARM repeat"/>
    <property type="match status" value="1"/>
</dbReference>
<feature type="compositionally biased region" description="Pro residues" evidence="1">
    <location>
        <begin position="802"/>
        <end position="832"/>
    </location>
</feature>
<dbReference type="PROSITE" id="PS50011">
    <property type="entry name" value="PROTEIN_KINASE_DOM"/>
    <property type="match status" value="1"/>
</dbReference>
<feature type="compositionally biased region" description="Gly residues" evidence="1">
    <location>
        <begin position="645"/>
        <end position="670"/>
    </location>
</feature>
<sequence>MNYLKSITSSVLQSTGVTFPFSIGERIAGVDSYSSIWDVREGVKRDDGTPLTLFIFDSTLPPLNGKDRKTLLHLAKNALKKLRTIRHPDVIKYIDSIETETHVYIATERVRPLAVVLRDWDTGGALATGSGASRAKGKEEWIGWGVKSISTAVAFLNTAPLSLHHSYILPSSIFVTPALEWRLSGFELLTNKDDGNGVLWSYGGFAPGDLGERAPPEVKKGGWGALRDTDPAQHDIYYLATLLFSLYNPNSPLPPLSSQPTPTSSGNIPRSLFPLWKRMLNPNARTRLSTAGFVEELEGAGFLESNSLVSVIKGLDNFELLSESEKLSLLRVIKDSSSSLPAPFQTYRVLPSLLHSLSLPSAPSSAMLPLVLSLGKGVPGQEYGKMVLEPVVRLYQSPDRGTRMALLEGLDEYIEKLDKPTVTEKIWPHLITGFADTVPVLREATVKAIYPLSSKLSDRILNNDLLRLLAKTQADPEPSIRTNTCILLGRLAPSLGYNTKKKVLVPAFSRSLRDTFVHARVAGLMAFMASVDIWEKEDLAGRVLPGVCFCLVDKEKLVRDQAFKAVDMFMAKITSIAESMPESSNPDGHAAYPPVTSLSSNSTLPTSSANTVSTASSAAGALAGWALTGLSKGLSKGEEHAEIQSGGGGGMPGGFGLGVPQGSGSGGFGSTGTSHAPSAVASQPASPRGSDEIFRPAQSTTSIGGMKMKPKAKPTKPSASSSKPGLKLGGVTKKPQTKQKSLADQLAEEYEDDDDDGMNAWGNDDLMDVNADQDDWSAFESAPVPEVVVPPPQDYYVKPTPKAKPAPKSTPAPAAKPEPIPVPSPVPPPAPVLAPAVSAAPAPHSPPTTLAPKPIKPTPSPIPAQTPILTSSPALSQVSAMAKSPAPSFSSDLSAGTATGGGGLSGMSKEEKEKEMARRREERKAKIAAMKKAKA</sequence>
<evidence type="ECO:0000313" key="3">
    <source>
        <dbReference type="EMBL" id="ODN81558.1"/>
    </source>
</evidence>
<dbReference type="Gene3D" id="1.25.10.10">
    <property type="entry name" value="Leucine-rich Repeat Variant"/>
    <property type="match status" value="1"/>
</dbReference>
<evidence type="ECO:0000256" key="1">
    <source>
        <dbReference type="SAM" id="MobiDB-lite"/>
    </source>
</evidence>
<dbReference type="GO" id="GO:0004672">
    <property type="term" value="F:protein kinase activity"/>
    <property type="evidence" value="ECO:0007669"/>
    <property type="project" value="InterPro"/>
</dbReference>
<dbReference type="Proteomes" id="UP000094065">
    <property type="component" value="Unassembled WGS sequence"/>
</dbReference>
<feature type="region of interest" description="Disordered" evidence="1">
    <location>
        <begin position="580"/>
        <end position="611"/>
    </location>
</feature>
<dbReference type="Gene3D" id="3.30.200.20">
    <property type="entry name" value="Phosphorylase Kinase, domain 1"/>
    <property type="match status" value="1"/>
</dbReference>
<feature type="compositionally biased region" description="Low complexity" evidence="1">
    <location>
        <begin position="833"/>
        <end position="853"/>
    </location>
</feature>
<feature type="compositionally biased region" description="Polar residues" evidence="1">
    <location>
        <begin position="867"/>
        <end position="879"/>
    </location>
</feature>
<dbReference type="InterPro" id="IPR000719">
    <property type="entry name" value="Prot_kinase_dom"/>
</dbReference>
<dbReference type="GO" id="GO:0006409">
    <property type="term" value="P:tRNA export from nucleus"/>
    <property type="evidence" value="ECO:0007669"/>
    <property type="project" value="TreeGrafter"/>
</dbReference>
<feature type="compositionally biased region" description="Acidic residues" evidence="1">
    <location>
        <begin position="746"/>
        <end position="757"/>
    </location>
</feature>
<feature type="region of interest" description="Disordered" evidence="1">
    <location>
        <begin position="636"/>
        <end position="935"/>
    </location>
</feature>
<dbReference type="GO" id="GO:0005524">
    <property type="term" value="F:ATP binding"/>
    <property type="evidence" value="ECO:0007669"/>
    <property type="project" value="InterPro"/>
</dbReference>
<gene>
    <name evidence="3" type="ORF">L202_01975</name>
</gene>
<feature type="compositionally biased region" description="Basic and acidic residues" evidence="1">
    <location>
        <begin position="908"/>
        <end position="925"/>
    </location>
</feature>
<organism evidence="3 4">
    <name type="scientific">Cryptococcus amylolentus CBS 6039</name>
    <dbReference type="NCBI Taxonomy" id="1295533"/>
    <lineage>
        <taxon>Eukaryota</taxon>
        <taxon>Fungi</taxon>
        <taxon>Dikarya</taxon>
        <taxon>Basidiomycota</taxon>
        <taxon>Agaricomycotina</taxon>
        <taxon>Tremellomycetes</taxon>
        <taxon>Tremellales</taxon>
        <taxon>Cryptococcaceae</taxon>
        <taxon>Cryptococcus</taxon>
    </lineage>
</organism>
<dbReference type="GeneID" id="30153284"/>
<dbReference type="PANTHER" id="PTHR12984">
    <property type="entry name" value="SCY1-RELATED S/T PROTEIN KINASE-LIKE"/>
    <property type="match status" value="1"/>
</dbReference>
<feature type="compositionally biased region" description="Acidic residues" evidence="1">
    <location>
        <begin position="765"/>
        <end position="777"/>
    </location>
</feature>
<dbReference type="EMBL" id="AWGJ01000003">
    <property type="protein sequence ID" value="ODN81558.1"/>
    <property type="molecule type" value="Genomic_DNA"/>
</dbReference>
<name>A0A1E3HZ99_9TREE</name>
<dbReference type="InterPro" id="IPR016024">
    <property type="entry name" value="ARM-type_fold"/>
</dbReference>
<dbReference type="AlphaFoldDB" id="A0A1E3HZ99"/>
<evidence type="ECO:0000259" key="2">
    <source>
        <dbReference type="PROSITE" id="PS50011"/>
    </source>
</evidence>
<dbReference type="InterPro" id="IPR011009">
    <property type="entry name" value="Kinase-like_dom_sf"/>
</dbReference>
<dbReference type="OrthoDB" id="447103at2759"/>
<feature type="compositionally biased region" description="Low complexity" evidence="1">
    <location>
        <begin position="596"/>
        <end position="611"/>
    </location>
</feature>
<dbReference type="Gene3D" id="1.10.510.10">
    <property type="entry name" value="Transferase(Phosphotransferase) domain 1"/>
    <property type="match status" value="1"/>
</dbReference>
<accession>A0A1E3HZ99</accession>
<protein>
    <recommendedName>
        <fullName evidence="2">Protein kinase domain-containing protein</fullName>
    </recommendedName>
</protein>
<feature type="non-terminal residue" evidence="3">
    <location>
        <position position="1"/>
    </location>
</feature>
<dbReference type="SUPFAM" id="SSF56112">
    <property type="entry name" value="Protein kinase-like (PK-like)"/>
    <property type="match status" value="1"/>
</dbReference>